<evidence type="ECO:0000313" key="9">
    <source>
        <dbReference type="EMBL" id="SFN17317.1"/>
    </source>
</evidence>
<dbReference type="InterPro" id="IPR000834">
    <property type="entry name" value="Peptidase_M14"/>
</dbReference>
<proteinExistence type="inferred from homology"/>
<dbReference type="RefSeq" id="WP_092003460.1">
    <property type="nucleotide sequence ID" value="NZ_FOUR01000005.1"/>
</dbReference>
<dbReference type="PANTHER" id="PTHR11705">
    <property type="entry name" value="PROTEASE FAMILY M14 CARBOXYPEPTIDASE A,B"/>
    <property type="match status" value="1"/>
</dbReference>
<feature type="region of interest" description="Disordered" evidence="7">
    <location>
        <begin position="1"/>
        <end position="23"/>
    </location>
</feature>
<dbReference type="Gene3D" id="3.40.630.10">
    <property type="entry name" value="Zn peptidases"/>
    <property type="match status" value="1"/>
</dbReference>
<evidence type="ECO:0000256" key="2">
    <source>
        <dbReference type="ARBA" id="ARBA00005988"/>
    </source>
</evidence>
<reference evidence="10" key="1">
    <citation type="submission" date="2016-10" db="EMBL/GenBank/DDBJ databases">
        <authorList>
            <person name="Varghese N."/>
            <person name="Submissions S."/>
        </authorList>
    </citation>
    <scope>NUCLEOTIDE SEQUENCE [LARGE SCALE GENOMIC DNA]</scope>
    <source>
        <strain evidence="10">CGMCC 1.6775</strain>
    </source>
</reference>
<protein>
    <submittedName>
        <fullName evidence="9">Zinc carboxypeptidase</fullName>
    </submittedName>
</protein>
<gene>
    <name evidence="9" type="ORF">SAMN04487961_2324</name>
</gene>
<dbReference type="PANTHER" id="PTHR11705:SF143">
    <property type="entry name" value="SLL0236 PROTEIN"/>
    <property type="match status" value="1"/>
</dbReference>
<dbReference type="GO" id="GO:0004181">
    <property type="term" value="F:metallocarboxypeptidase activity"/>
    <property type="evidence" value="ECO:0007669"/>
    <property type="project" value="InterPro"/>
</dbReference>
<dbReference type="EMBL" id="FOUR01000005">
    <property type="protein sequence ID" value="SFN17317.1"/>
    <property type="molecule type" value="Genomic_DNA"/>
</dbReference>
<keyword evidence="9" id="KW-0121">Carboxypeptidase</keyword>
<dbReference type="OrthoDB" id="9779324at2"/>
<sequence>MTELRDLTPHTAIADEQTQRGQQQRKQLRTFLPEMTALERMLAEAPAQVESYVVDHVALDDLQLPIYRVDIGSPRPEAPVVLLVGGVHGLERIGSQVVMAWLEGVLKRLAWDEQLATLLERVHVTILPILNPGGMYLNQRSNPSGVDLMRNAPITAQDRSAFLLGGQRLSRRLPWYIGDPEQGMEVENQALETVIRELLPGRSFSVALDCHSGFGWQDQIWFPYAYRRRPMRRIAAVMALKLIWEQAYPNHDYKFEPQARHYLTHGDLWDYFYKQINRDNPGVFLPLTLEMGSWRWIRKRPRQLFRLDGLFNPLVPHRHKRVLRTHLTWIDFLLNAAASHRNWLPEREQEAMLREAAIMHWYRDSI</sequence>
<name>A0A1I4WUZ4_9GAMM</name>
<accession>A0A1I4WUZ4</accession>
<keyword evidence="4" id="KW-0378">Hydrolase</keyword>
<keyword evidence="3" id="KW-0645">Protease</keyword>
<evidence type="ECO:0000313" key="10">
    <source>
        <dbReference type="Proteomes" id="UP000199339"/>
    </source>
</evidence>
<dbReference type="GO" id="GO:0008270">
    <property type="term" value="F:zinc ion binding"/>
    <property type="evidence" value="ECO:0007669"/>
    <property type="project" value="InterPro"/>
</dbReference>
<organism evidence="9 10">
    <name type="scientific">Marinobacter pelagius</name>
    <dbReference type="NCBI Taxonomy" id="379482"/>
    <lineage>
        <taxon>Bacteria</taxon>
        <taxon>Pseudomonadati</taxon>
        <taxon>Pseudomonadota</taxon>
        <taxon>Gammaproteobacteria</taxon>
        <taxon>Pseudomonadales</taxon>
        <taxon>Marinobacteraceae</taxon>
        <taxon>Marinobacter</taxon>
    </lineage>
</organism>
<keyword evidence="5" id="KW-0862">Zinc</keyword>
<dbReference type="Pfam" id="PF00246">
    <property type="entry name" value="Peptidase_M14"/>
    <property type="match status" value="1"/>
</dbReference>
<evidence type="ECO:0000256" key="5">
    <source>
        <dbReference type="ARBA" id="ARBA00022833"/>
    </source>
</evidence>
<dbReference type="SUPFAM" id="SSF53187">
    <property type="entry name" value="Zn-dependent exopeptidases"/>
    <property type="match status" value="1"/>
</dbReference>
<evidence type="ECO:0000256" key="3">
    <source>
        <dbReference type="ARBA" id="ARBA00022670"/>
    </source>
</evidence>
<evidence type="ECO:0000256" key="4">
    <source>
        <dbReference type="ARBA" id="ARBA00022801"/>
    </source>
</evidence>
<evidence type="ECO:0000256" key="6">
    <source>
        <dbReference type="ARBA" id="ARBA00023049"/>
    </source>
</evidence>
<dbReference type="AlphaFoldDB" id="A0A1I4WUZ4"/>
<dbReference type="Proteomes" id="UP000199339">
    <property type="component" value="Unassembled WGS sequence"/>
</dbReference>
<dbReference type="GO" id="GO:0005615">
    <property type="term" value="C:extracellular space"/>
    <property type="evidence" value="ECO:0007669"/>
    <property type="project" value="TreeGrafter"/>
</dbReference>
<keyword evidence="10" id="KW-1185">Reference proteome</keyword>
<evidence type="ECO:0000259" key="8">
    <source>
        <dbReference type="Pfam" id="PF00246"/>
    </source>
</evidence>
<comment type="similarity">
    <text evidence="2">Belongs to the peptidase M14 family.</text>
</comment>
<keyword evidence="6" id="KW-0482">Metalloprotease</keyword>
<feature type="domain" description="Peptidase M14" evidence="8">
    <location>
        <begin position="65"/>
        <end position="290"/>
    </location>
</feature>
<dbReference type="GO" id="GO:0006508">
    <property type="term" value="P:proteolysis"/>
    <property type="evidence" value="ECO:0007669"/>
    <property type="project" value="UniProtKB-KW"/>
</dbReference>
<comment type="cofactor">
    <cofactor evidence="1">
        <name>Zn(2+)</name>
        <dbReference type="ChEBI" id="CHEBI:29105"/>
    </cofactor>
</comment>
<evidence type="ECO:0000256" key="7">
    <source>
        <dbReference type="SAM" id="MobiDB-lite"/>
    </source>
</evidence>
<evidence type="ECO:0000256" key="1">
    <source>
        <dbReference type="ARBA" id="ARBA00001947"/>
    </source>
</evidence>